<organism evidence="6 7">
    <name type="scientific">Lujinxingia sediminis</name>
    <dbReference type="NCBI Taxonomy" id="2480984"/>
    <lineage>
        <taxon>Bacteria</taxon>
        <taxon>Deltaproteobacteria</taxon>
        <taxon>Bradymonadales</taxon>
        <taxon>Lujinxingiaceae</taxon>
        <taxon>Lujinxingia</taxon>
    </lineage>
</organism>
<dbReference type="PROSITE" id="PS50987">
    <property type="entry name" value="HTH_ARSR_2"/>
    <property type="match status" value="1"/>
</dbReference>
<name>A0ABY0CYP8_9DELT</name>
<dbReference type="CDD" id="cd00090">
    <property type="entry name" value="HTH_ARSR"/>
    <property type="match status" value="1"/>
</dbReference>
<dbReference type="PROSITE" id="PS50206">
    <property type="entry name" value="RHODANESE_3"/>
    <property type="match status" value="1"/>
</dbReference>
<dbReference type="SMART" id="SM00450">
    <property type="entry name" value="RHOD"/>
    <property type="match status" value="1"/>
</dbReference>
<dbReference type="Proteomes" id="UP000282926">
    <property type="component" value="Unassembled WGS sequence"/>
</dbReference>
<protein>
    <submittedName>
        <fullName evidence="6">ArsR family transcriptional regulator</fullName>
    </submittedName>
</protein>
<dbReference type="InterPro" id="IPR036390">
    <property type="entry name" value="WH_DNA-bd_sf"/>
</dbReference>
<evidence type="ECO:0000256" key="3">
    <source>
        <dbReference type="ARBA" id="ARBA00023163"/>
    </source>
</evidence>
<accession>A0ABY0CYP8</accession>
<keyword evidence="2" id="KW-0238">DNA-binding</keyword>
<dbReference type="PRINTS" id="PR00778">
    <property type="entry name" value="HTHARSR"/>
</dbReference>
<dbReference type="EMBL" id="SADD01000001">
    <property type="protein sequence ID" value="RVU48545.1"/>
    <property type="molecule type" value="Genomic_DNA"/>
</dbReference>
<dbReference type="SMART" id="SM00418">
    <property type="entry name" value="HTH_ARSR"/>
    <property type="match status" value="1"/>
</dbReference>
<evidence type="ECO:0000256" key="1">
    <source>
        <dbReference type="ARBA" id="ARBA00023015"/>
    </source>
</evidence>
<dbReference type="PANTHER" id="PTHR43132">
    <property type="entry name" value="ARSENICAL RESISTANCE OPERON REPRESSOR ARSR-RELATED"/>
    <property type="match status" value="1"/>
</dbReference>
<feature type="domain" description="Rhodanese" evidence="4">
    <location>
        <begin position="133"/>
        <end position="219"/>
    </location>
</feature>
<sequence>MSSSSSRAFKDAAYAHLAQVGKALSSPARQEILELLAQAPRTVEVLAGEIDQSMANTSHHLQALKRAALVRSERQGLHVVYSIAGDDVAALLVRLQSVAAHHSAGLEKLTREFFDDPQGLESLDAATLRARMDAGEVVLIDVRPRAEFEVGHLRGALSIPLTELEAHLEELPRDRAIVAYCRGPFCTFSAEAARRLRALGFDARRTDVSVHSLGESGVRP</sequence>
<dbReference type="SUPFAM" id="SSF46785">
    <property type="entry name" value="Winged helix' DNA-binding domain"/>
    <property type="match status" value="1"/>
</dbReference>
<keyword evidence="1" id="KW-0805">Transcription regulation</keyword>
<evidence type="ECO:0000259" key="4">
    <source>
        <dbReference type="PROSITE" id="PS50206"/>
    </source>
</evidence>
<keyword evidence="3" id="KW-0804">Transcription</keyword>
<dbReference type="CDD" id="cd00158">
    <property type="entry name" value="RHOD"/>
    <property type="match status" value="1"/>
</dbReference>
<dbReference type="Pfam" id="PF00581">
    <property type="entry name" value="Rhodanese"/>
    <property type="match status" value="1"/>
</dbReference>
<dbReference type="Pfam" id="PF12840">
    <property type="entry name" value="HTH_20"/>
    <property type="match status" value="1"/>
</dbReference>
<dbReference type="PANTHER" id="PTHR43132:SF8">
    <property type="entry name" value="HTH-TYPE TRANSCRIPTIONAL REGULATOR KMTR"/>
    <property type="match status" value="1"/>
</dbReference>
<comment type="caution">
    <text evidence="6">The sequence shown here is derived from an EMBL/GenBank/DDBJ whole genome shotgun (WGS) entry which is preliminary data.</text>
</comment>
<dbReference type="Gene3D" id="1.10.10.10">
    <property type="entry name" value="Winged helix-like DNA-binding domain superfamily/Winged helix DNA-binding domain"/>
    <property type="match status" value="1"/>
</dbReference>
<evidence type="ECO:0000259" key="5">
    <source>
        <dbReference type="PROSITE" id="PS50987"/>
    </source>
</evidence>
<reference evidence="6 7" key="1">
    <citation type="submission" date="2019-01" db="EMBL/GenBank/DDBJ databases">
        <title>Lujinxingia litoralis gen. nov., sp. nov. and Lujinxingia sediminis gen. nov., sp. nov., new members in the order Bradymonadales, isolated from coastal sediment.</title>
        <authorList>
            <person name="Li C.-M."/>
        </authorList>
    </citation>
    <scope>NUCLEOTIDE SEQUENCE [LARGE SCALE GENOMIC DNA]</scope>
    <source>
        <strain evidence="6 7">SEH01</strain>
    </source>
</reference>
<dbReference type="InterPro" id="IPR051011">
    <property type="entry name" value="Metal_resp_trans_reg"/>
</dbReference>
<proteinExistence type="predicted"/>
<evidence type="ECO:0000313" key="6">
    <source>
        <dbReference type="EMBL" id="RVU48545.1"/>
    </source>
</evidence>
<dbReference type="InterPro" id="IPR036873">
    <property type="entry name" value="Rhodanese-like_dom_sf"/>
</dbReference>
<evidence type="ECO:0000256" key="2">
    <source>
        <dbReference type="ARBA" id="ARBA00023125"/>
    </source>
</evidence>
<dbReference type="InterPro" id="IPR036388">
    <property type="entry name" value="WH-like_DNA-bd_sf"/>
</dbReference>
<dbReference type="NCBIfam" id="NF033788">
    <property type="entry name" value="HTH_metalloreg"/>
    <property type="match status" value="1"/>
</dbReference>
<keyword evidence="7" id="KW-1185">Reference proteome</keyword>
<gene>
    <name evidence="6" type="ORF">EA187_03700</name>
</gene>
<dbReference type="SUPFAM" id="SSF52821">
    <property type="entry name" value="Rhodanese/Cell cycle control phosphatase"/>
    <property type="match status" value="1"/>
</dbReference>
<evidence type="ECO:0000313" key="7">
    <source>
        <dbReference type="Proteomes" id="UP000282926"/>
    </source>
</evidence>
<feature type="domain" description="HTH arsR-type" evidence="5">
    <location>
        <begin position="9"/>
        <end position="103"/>
    </location>
</feature>
<dbReference type="InterPro" id="IPR001845">
    <property type="entry name" value="HTH_ArsR_DNA-bd_dom"/>
</dbReference>
<dbReference type="RefSeq" id="WP_127779215.1">
    <property type="nucleotide sequence ID" value="NZ_SADD01000001.1"/>
</dbReference>
<dbReference type="Gene3D" id="3.40.250.10">
    <property type="entry name" value="Rhodanese-like domain"/>
    <property type="match status" value="1"/>
</dbReference>
<dbReference type="InterPro" id="IPR001763">
    <property type="entry name" value="Rhodanese-like_dom"/>
</dbReference>
<dbReference type="InterPro" id="IPR011991">
    <property type="entry name" value="ArsR-like_HTH"/>
</dbReference>